<feature type="signal peptide" evidence="7">
    <location>
        <begin position="1"/>
        <end position="37"/>
    </location>
</feature>
<proteinExistence type="predicted"/>
<comment type="caution">
    <text evidence="9">The sequence shown here is derived from an EMBL/GenBank/DDBJ whole genome shotgun (WGS) entry which is preliminary data.</text>
</comment>
<dbReference type="GO" id="GO:0046872">
    <property type="term" value="F:metal ion binding"/>
    <property type="evidence" value="ECO:0007669"/>
    <property type="project" value="UniProtKB-KW"/>
</dbReference>
<dbReference type="OrthoDB" id="165343at2"/>
<dbReference type="CDD" id="cd03467">
    <property type="entry name" value="Rieske"/>
    <property type="match status" value="1"/>
</dbReference>
<name>A0A3P1CKW1_9BACT</name>
<keyword evidence="2" id="KW-0479">Metal-binding</keyword>
<accession>A0A3P1CKW1</accession>
<organism evidence="9 10">
    <name type="scientific">Larkinella knui</name>
    <dbReference type="NCBI Taxonomy" id="2025310"/>
    <lineage>
        <taxon>Bacteria</taxon>
        <taxon>Pseudomonadati</taxon>
        <taxon>Bacteroidota</taxon>
        <taxon>Cytophagia</taxon>
        <taxon>Cytophagales</taxon>
        <taxon>Spirosomataceae</taxon>
        <taxon>Larkinella</taxon>
    </lineage>
</organism>
<dbReference type="InterPro" id="IPR014349">
    <property type="entry name" value="Rieske_Fe-S_prot"/>
</dbReference>
<dbReference type="PROSITE" id="PS51296">
    <property type="entry name" value="RIESKE"/>
    <property type="match status" value="1"/>
</dbReference>
<dbReference type="Gene3D" id="2.102.10.10">
    <property type="entry name" value="Rieske [2Fe-2S] iron-sulphur domain"/>
    <property type="match status" value="1"/>
</dbReference>
<evidence type="ECO:0000256" key="3">
    <source>
        <dbReference type="ARBA" id="ARBA00023004"/>
    </source>
</evidence>
<dbReference type="InterPro" id="IPR017941">
    <property type="entry name" value="Rieske_2Fe-2S"/>
</dbReference>
<evidence type="ECO:0000256" key="5">
    <source>
        <dbReference type="ARBA" id="ARBA00023157"/>
    </source>
</evidence>
<dbReference type="PRINTS" id="PR00162">
    <property type="entry name" value="RIESKE"/>
</dbReference>
<reference evidence="9 10" key="1">
    <citation type="submission" date="2018-11" db="EMBL/GenBank/DDBJ databases">
        <authorList>
            <person name="Zhou Z."/>
            <person name="Wang G."/>
        </authorList>
    </citation>
    <scope>NUCLEOTIDE SEQUENCE [LARGE SCALE GENOMIC DNA]</scope>
    <source>
        <strain evidence="9 10">KCTC42998</strain>
    </source>
</reference>
<keyword evidence="5" id="KW-1015">Disulfide bond</keyword>
<keyword evidence="1" id="KW-0001">2Fe-2S</keyword>
<dbReference type="InterPro" id="IPR005805">
    <property type="entry name" value="Rieske_Fe-S_prot_C"/>
</dbReference>
<dbReference type="RefSeq" id="WP_124907843.1">
    <property type="nucleotide sequence ID" value="NZ_RQJP01000003.1"/>
</dbReference>
<gene>
    <name evidence="9" type="ORF">EHT87_16985</name>
</gene>
<dbReference type="InterPro" id="IPR036922">
    <property type="entry name" value="Rieske_2Fe-2S_sf"/>
</dbReference>
<dbReference type="Proteomes" id="UP000274271">
    <property type="component" value="Unassembled WGS sequence"/>
</dbReference>
<sequence length="149" mass="15369">MKTIHPSLDRRTFFSLVGTSIGAIVLSNCLSSCSAPADGVAPAPTGGNTGLTLNLNDAANAKLKQNGGFMYKNGMIIARTKDGSFIAVSQVCTHAGVTVEFDAAGNRIHCPGHGSNFKNDGSVINGPAGSPLKTFKTTFDPTTNTLKIA</sequence>
<keyword evidence="7" id="KW-0732">Signal</keyword>
<dbReference type="Pfam" id="PF00355">
    <property type="entry name" value="Rieske"/>
    <property type="match status" value="1"/>
</dbReference>
<dbReference type="GO" id="GO:0016020">
    <property type="term" value="C:membrane"/>
    <property type="evidence" value="ECO:0007669"/>
    <property type="project" value="InterPro"/>
</dbReference>
<dbReference type="GO" id="GO:0051537">
    <property type="term" value="F:2 iron, 2 sulfur cluster binding"/>
    <property type="evidence" value="ECO:0007669"/>
    <property type="project" value="UniProtKB-KW"/>
</dbReference>
<protein>
    <submittedName>
        <fullName evidence="9">Rieske (2Fe-2S) protein</fullName>
    </submittedName>
</protein>
<evidence type="ECO:0000256" key="6">
    <source>
        <dbReference type="ARBA" id="ARBA00034078"/>
    </source>
</evidence>
<evidence type="ECO:0000259" key="8">
    <source>
        <dbReference type="PROSITE" id="PS51296"/>
    </source>
</evidence>
<dbReference type="SUPFAM" id="SSF50022">
    <property type="entry name" value="ISP domain"/>
    <property type="match status" value="1"/>
</dbReference>
<dbReference type="PROSITE" id="PS51318">
    <property type="entry name" value="TAT"/>
    <property type="match status" value="1"/>
</dbReference>
<dbReference type="PANTHER" id="PTHR10134">
    <property type="entry name" value="CYTOCHROME B-C1 COMPLEX SUBUNIT RIESKE, MITOCHONDRIAL"/>
    <property type="match status" value="1"/>
</dbReference>
<evidence type="ECO:0000313" key="10">
    <source>
        <dbReference type="Proteomes" id="UP000274271"/>
    </source>
</evidence>
<dbReference type="AlphaFoldDB" id="A0A3P1CKW1"/>
<keyword evidence="3" id="KW-0408">Iron</keyword>
<keyword evidence="10" id="KW-1185">Reference proteome</keyword>
<comment type="cofactor">
    <cofactor evidence="6">
        <name>[2Fe-2S] cluster</name>
        <dbReference type="ChEBI" id="CHEBI:190135"/>
    </cofactor>
</comment>
<evidence type="ECO:0000256" key="1">
    <source>
        <dbReference type="ARBA" id="ARBA00022714"/>
    </source>
</evidence>
<evidence type="ECO:0000256" key="2">
    <source>
        <dbReference type="ARBA" id="ARBA00022723"/>
    </source>
</evidence>
<evidence type="ECO:0000256" key="7">
    <source>
        <dbReference type="SAM" id="SignalP"/>
    </source>
</evidence>
<feature type="domain" description="Rieske" evidence="8">
    <location>
        <begin position="55"/>
        <end position="146"/>
    </location>
</feature>
<feature type="chain" id="PRO_5018305385" evidence="7">
    <location>
        <begin position="38"/>
        <end position="149"/>
    </location>
</feature>
<evidence type="ECO:0000313" key="9">
    <source>
        <dbReference type="EMBL" id="RRB13947.1"/>
    </source>
</evidence>
<keyword evidence="4" id="KW-0411">Iron-sulfur</keyword>
<evidence type="ECO:0000256" key="4">
    <source>
        <dbReference type="ARBA" id="ARBA00023014"/>
    </source>
</evidence>
<dbReference type="InterPro" id="IPR006311">
    <property type="entry name" value="TAT_signal"/>
</dbReference>
<dbReference type="EMBL" id="RQJP01000003">
    <property type="protein sequence ID" value="RRB13947.1"/>
    <property type="molecule type" value="Genomic_DNA"/>
</dbReference>